<protein>
    <submittedName>
        <fullName evidence="1">Uncharacterized protein</fullName>
    </submittedName>
</protein>
<dbReference type="AlphaFoldDB" id="A0A7R9DD34"/>
<proteinExistence type="predicted"/>
<organism evidence="1">
    <name type="scientific">Timema poppense</name>
    <name type="common">Walking stick</name>
    <dbReference type="NCBI Taxonomy" id="170557"/>
    <lineage>
        <taxon>Eukaryota</taxon>
        <taxon>Metazoa</taxon>
        <taxon>Ecdysozoa</taxon>
        <taxon>Arthropoda</taxon>
        <taxon>Hexapoda</taxon>
        <taxon>Insecta</taxon>
        <taxon>Pterygota</taxon>
        <taxon>Neoptera</taxon>
        <taxon>Polyneoptera</taxon>
        <taxon>Phasmatodea</taxon>
        <taxon>Timematodea</taxon>
        <taxon>Timematoidea</taxon>
        <taxon>Timematidae</taxon>
        <taxon>Timema</taxon>
    </lineage>
</organism>
<gene>
    <name evidence="1" type="ORF">TPSB3V08_LOCUS8440</name>
</gene>
<sequence>MVVSFNGAWTDRRGSKLGLNFFDVDSLASPEMPLKGLHFNTEQSIHVLVFPIIGMARRKGGQRGGGIHLPTRKTTSVSRVRYSLIVLRSDTLSRYLFEGHLRPPSSTPLYSPLLTSIEVSLSTTIHEAATASHADYWSSKDT</sequence>
<accession>A0A7R9DD34</accession>
<name>A0A7R9DD34_TIMPO</name>
<evidence type="ECO:0000313" key="1">
    <source>
        <dbReference type="EMBL" id="CAD7412469.1"/>
    </source>
</evidence>
<dbReference type="EMBL" id="OD006038">
    <property type="protein sequence ID" value="CAD7412469.1"/>
    <property type="molecule type" value="Genomic_DNA"/>
</dbReference>
<reference evidence="1" key="1">
    <citation type="submission" date="2020-11" db="EMBL/GenBank/DDBJ databases">
        <authorList>
            <person name="Tran Van P."/>
        </authorList>
    </citation>
    <scope>NUCLEOTIDE SEQUENCE</scope>
</reference>